<comment type="caution">
    <text evidence="3">The sequence shown here is derived from an EMBL/GenBank/DDBJ whole genome shotgun (WGS) entry which is preliminary data.</text>
</comment>
<evidence type="ECO:0000313" key="4">
    <source>
        <dbReference type="Proteomes" id="UP000243723"/>
    </source>
</evidence>
<feature type="domain" description="BTB" evidence="2">
    <location>
        <begin position="33"/>
        <end position="102"/>
    </location>
</feature>
<name>A0A2P7YDU6_9PEZI</name>
<sequence>MALIEFEILRTNLKYGFSQNQRIVETHFNAVIELVVGDQGHSLYAHAAILRRCSPGLYCLTKKTENGTIRLPDDKLVVVDNFLTWAYYDRVTSAMHASADSLDALIDLCIFAEKVSADDLRDSILEVLSQIQGSITMIPVETCTYVWARTLYTSPLRRFLKDWRKKYGRMDQVTQELLERIPDLAAWLLRSFMKDRQPQAQIDTSEISPSQVAGVKKSKDKWSRRISGTPHST</sequence>
<dbReference type="InterPro" id="IPR000210">
    <property type="entry name" value="BTB/POZ_dom"/>
</dbReference>
<gene>
    <name evidence="3" type="ORF">B9Z65_8462</name>
</gene>
<dbReference type="CDD" id="cd18186">
    <property type="entry name" value="BTB_POZ_ZBTB_KLHL-like"/>
    <property type="match status" value="1"/>
</dbReference>
<evidence type="ECO:0000313" key="3">
    <source>
        <dbReference type="EMBL" id="PSK34136.1"/>
    </source>
</evidence>
<dbReference type="AlphaFoldDB" id="A0A2P7YDU6"/>
<dbReference type="OrthoDB" id="194443at2759"/>
<protein>
    <recommendedName>
        <fullName evidence="2">BTB domain-containing protein</fullName>
    </recommendedName>
</protein>
<evidence type="ECO:0000256" key="1">
    <source>
        <dbReference type="SAM" id="MobiDB-lite"/>
    </source>
</evidence>
<dbReference type="Gene3D" id="3.30.710.10">
    <property type="entry name" value="Potassium Channel Kv1.1, Chain A"/>
    <property type="match status" value="1"/>
</dbReference>
<organism evidence="3 4">
    <name type="scientific">Elsinoe australis</name>
    <dbReference type="NCBI Taxonomy" id="40998"/>
    <lineage>
        <taxon>Eukaryota</taxon>
        <taxon>Fungi</taxon>
        <taxon>Dikarya</taxon>
        <taxon>Ascomycota</taxon>
        <taxon>Pezizomycotina</taxon>
        <taxon>Dothideomycetes</taxon>
        <taxon>Dothideomycetidae</taxon>
        <taxon>Myriangiales</taxon>
        <taxon>Elsinoaceae</taxon>
        <taxon>Elsinoe</taxon>
    </lineage>
</organism>
<dbReference type="SUPFAM" id="SSF54695">
    <property type="entry name" value="POZ domain"/>
    <property type="match status" value="1"/>
</dbReference>
<accession>A0A2P7YDU6</accession>
<reference evidence="3 4" key="1">
    <citation type="submission" date="2017-05" db="EMBL/GenBank/DDBJ databases">
        <title>Draft genome sequence of Elsinoe australis.</title>
        <authorList>
            <person name="Cheng Q."/>
        </authorList>
    </citation>
    <scope>NUCLEOTIDE SEQUENCE [LARGE SCALE GENOMIC DNA]</scope>
    <source>
        <strain evidence="3 4">NL1</strain>
    </source>
</reference>
<proteinExistence type="predicted"/>
<dbReference type="EMBL" id="NHZQ01000447">
    <property type="protein sequence ID" value="PSK34136.1"/>
    <property type="molecule type" value="Genomic_DNA"/>
</dbReference>
<feature type="compositionally biased region" description="Polar residues" evidence="1">
    <location>
        <begin position="200"/>
        <end position="211"/>
    </location>
</feature>
<keyword evidence="4" id="KW-1185">Reference proteome</keyword>
<evidence type="ECO:0000259" key="2">
    <source>
        <dbReference type="Pfam" id="PF00651"/>
    </source>
</evidence>
<dbReference type="InterPro" id="IPR011333">
    <property type="entry name" value="SKP1/BTB/POZ_sf"/>
</dbReference>
<feature type="region of interest" description="Disordered" evidence="1">
    <location>
        <begin position="200"/>
        <end position="233"/>
    </location>
</feature>
<dbReference type="Pfam" id="PF00651">
    <property type="entry name" value="BTB"/>
    <property type="match status" value="1"/>
</dbReference>
<dbReference type="Proteomes" id="UP000243723">
    <property type="component" value="Unassembled WGS sequence"/>
</dbReference>